<dbReference type="EMBL" id="CAJVPL010000006">
    <property type="protein sequence ID" value="CAG8433447.1"/>
    <property type="molecule type" value="Genomic_DNA"/>
</dbReference>
<reference evidence="1" key="1">
    <citation type="submission" date="2021-06" db="EMBL/GenBank/DDBJ databases">
        <authorList>
            <person name="Kallberg Y."/>
            <person name="Tangrot J."/>
            <person name="Rosling A."/>
        </authorList>
    </citation>
    <scope>NUCLEOTIDE SEQUENCE</scope>
    <source>
        <strain evidence="1">MT106</strain>
    </source>
</reference>
<proteinExistence type="predicted"/>
<dbReference type="Proteomes" id="UP000789831">
    <property type="component" value="Unassembled WGS sequence"/>
</dbReference>
<dbReference type="AlphaFoldDB" id="A0A9N8V1I8"/>
<evidence type="ECO:0000313" key="1">
    <source>
        <dbReference type="EMBL" id="CAG8433447.1"/>
    </source>
</evidence>
<comment type="caution">
    <text evidence="1">The sequence shown here is derived from an EMBL/GenBank/DDBJ whole genome shotgun (WGS) entry which is preliminary data.</text>
</comment>
<accession>A0A9N8V1I8</accession>
<organism evidence="1 2">
    <name type="scientific">Ambispora gerdemannii</name>
    <dbReference type="NCBI Taxonomy" id="144530"/>
    <lineage>
        <taxon>Eukaryota</taxon>
        <taxon>Fungi</taxon>
        <taxon>Fungi incertae sedis</taxon>
        <taxon>Mucoromycota</taxon>
        <taxon>Glomeromycotina</taxon>
        <taxon>Glomeromycetes</taxon>
        <taxon>Archaeosporales</taxon>
        <taxon>Ambisporaceae</taxon>
        <taxon>Ambispora</taxon>
    </lineage>
</organism>
<gene>
    <name evidence="1" type="ORF">AGERDE_LOCUS128</name>
</gene>
<evidence type="ECO:0000313" key="2">
    <source>
        <dbReference type="Proteomes" id="UP000789831"/>
    </source>
</evidence>
<keyword evidence="2" id="KW-1185">Reference proteome</keyword>
<sequence>MDTALTALKGEINRLGFVSEEKLRLLSYFTGKEKLRVDAQSCLDDLTEDDEKCGYLRFLISMPEPQGIPTTEIIKNILRESISKFDNIPDGVPNISIFRFTAPGYRCITNKVDGCTTAKVKVCYHESGYTTTTEVHCPGYRCITTKVDGCTTAKVEVDTLPQRINSQTTTPVFTLKSQRRNFEERKAKETTRKTSLSTEWIHAIVLYDTVKSSNAKTEDISLPLLKSEHAKEVILELANRGEVAFGSTFYQSGLHYLQECQYKPKHCMSSSRERNSTSMKSINTDTISINKKRKIEELEEELIFLDGNENKRLKLPFLTLHEIYSHRIFDALPLIRVLESLVNAISPDQNKRLTISLTRSYSQNHHSLQDKQQVVSRKNVIDGGSPSMLEKDLVEKEHNKCKNIGKHIFLLSPIPESVMMRPIRKMRF</sequence>
<dbReference type="OrthoDB" id="2142187at2759"/>
<protein>
    <submittedName>
        <fullName evidence="1">5286_t:CDS:1</fullName>
    </submittedName>
</protein>
<name>A0A9N8V1I8_9GLOM</name>